<name>A0A2Z3H6I9_9BACT</name>
<organism evidence="3 4">
    <name type="scientific">Gemmata obscuriglobus</name>
    <dbReference type="NCBI Taxonomy" id="114"/>
    <lineage>
        <taxon>Bacteria</taxon>
        <taxon>Pseudomonadati</taxon>
        <taxon>Planctomycetota</taxon>
        <taxon>Planctomycetia</taxon>
        <taxon>Gemmatales</taxon>
        <taxon>Gemmataceae</taxon>
        <taxon>Gemmata</taxon>
    </lineage>
</organism>
<dbReference type="OrthoDB" id="269290at2"/>
<dbReference type="Proteomes" id="UP000245802">
    <property type="component" value="Chromosome"/>
</dbReference>
<accession>A0A2Z3H6I9</accession>
<feature type="signal peptide" evidence="2">
    <location>
        <begin position="1"/>
        <end position="22"/>
    </location>
</feature>
<keyword evidence="4" id="KW-1185">Reference proteome</keyword>
<proteinExistence type="predicted"/>
<protein>
    <recommendedName>
        <fullName evidence="5">Periplasmic heavy metal sensor</fullName>
    </recommendedName>
</protein>
<dbReference type="KEGG" id="gog:C1280_20875"/>
<keyword evidence="2" id="KW-0732">Signal</keyword>
<gene>
    <name evidence="3" type="ORF">C1280_20875</name>
</gene>
<dbReference type="AlphaFoldDB" id="A0A2Z3H6I9"/>
<feature type="compositionally biased region" description="Gly residues" evidence="1">
    <location>
        <begin position="209"/>
        <end position="219"/>
    </location>
</feature>
<sequence length="282" mass="30286">MRAMRCMLAGLMAAVLVTVVAAQPGGRQFGGFGGGFGDVNTLVLTNAALQEELKVTAAQKEKLKPLVDKQSEFQKSRMEMMSKGKDGFDREKFMEMNEQGKKLTEEVKKTVEDTLSADQKKRLQQIAVQQMGFTVFNDPEAKGGGGGGKGGKGGKGGGGGFGGFVTDSQKETIKEVGEALKLSDKQKSTIKAVVDDFNKESREIRTEAGIGGGFGGGKGGNREQPDQEKVDAANKKIERLRKEAWAKVEEALDSTQKTAWKGIVGEPFDLAKLRPAPLPKKD</sequence>
<dbReference type="EMBL" id="CP025958">
    <property type="protein sequence ID" value="AWM39196.1"/>
    <property type="molecule type" value="Genomic_DNA"/>
</dbReference>
<feature type="compositionally biased region" description="Basic and acidic residues" evidence="1">
    <location>
        <begin position="220"/>
        <end position="231"/>
    </location>
</feature>
<feature type="region of interest" description="Disordered" evidence="1">
    <location>
        <begin position="204"/>
        <end position="231"/>
    </location>
</feature>
<evidence type="ECO:0000256" key="2">
    <source>
        <dbReference type="SAM" id="SignalP"/>
    </source>
</evidence>
<evidence type="ECO:0000256" key="1">
    <source>
        <dbReference type="SAM" id="MobiDB-lite"/>
    </source>
</evidence>
<evidence type="ECO:0000313" key="3">
    <source>
        <dbReference type="EMBL" id="AWM39196.1"/>
    </source>
</evidence>
<dbReference type="RefSeq" id="WP_109571126.1">
    <property type="nucleotide sequence ID" value="NZ_CP025958.1"/>
</dbReference>
<evidence type="ECO:0000313" key="4">
    <source>
        <dbReference type="Proteomes" id="UP000245802"/>
    </source>
</evidence>
<reference evidence="3 4" key="1">
    <citation type="submission" date="2018-01" db="EMBL/GenBank/DDBJ databases">
        <title>G. obscuriglobus.</title>
        <authorList>
            <person name="Franke J."/>
            <person name="Blomberg W."/>
            <person name="Selmecki A."/>
        </authorList>
    </citation>
    <scope>NUCLEOTIDE SEQUENCE [LARGE SCALE GENOMIC DNA]</scope>
    <source>
        <strain evidence="3 4">DSM 5831</strain>
    </source>
</reference>
<evidence type="ECO:0008006" key="5">
    <source>
        <dbReference type="Google" id="ProtNLM"/>
    </source>
</evidence>
<feature type="chain" id="PRO_5016335881" description="Periplasmic heavy metal sensor" evidence="2">
    <location>
        <begin position="23"/>
        <end position="282"/>
    </location>
</feature>